<keyword evidence="1 3" id="KW-0853">WD repeat</keyword>
<dbReference type="Pfam" id="PF20703">
    <property type="entry name" value="nSTAND1"/>
    <property type="match status" value="1"/>
</dbReference>
<organism evidence="6 7">
    <name type="scientific">Nostoc flagelliforme FACHB-838</name>
    <dbReference type="NCBI Taxonomy" id="2692904"/>
    <lineage>
        <taxon>Bacteria</taxon>
        <taxon>Bacillati</taxon>
        <taxon>Cyanobacteriota</taxon>
        <taxon>Cyanophyceae</taxon>
        <taxon>Nostocales</taxon>
        <taxon>Nostocaceae</taxon>
        <taxon>Nostoc</taxon>
    </lineage>
</organism>
<dbReference type="InterPro" id="IPR036322">
    <property type="entry name" value="WD40_repeat_dom_sf"/>
</dbReference>
<dbReference type="SUPFAM" id="SSF50978">
    <property type="entry name" value="WD40 repeat-like"/>
    <property type="match status" value="1"/>
</dbReference>
<feature type="repeat" description="WD" evidence="3">
    <location>
        <begin position="1011"/>
        <end position="1043"/>
    </location>
</feature>
<reference evidence="6 7" key="1">
    <citation type="journal article" date="2020" name="ISME J.">
        <title>Comparative genomics reveals insights into cyanobacterial evolution and habitat adaptation.</title>
        <authorList>
            <person name="Chen M.Y."/>
            <person name="Teng W.K."/>
            <person name="Zhao L."/>
            <person name="Hu C.X."/>
            <person name="Zhou Y.K."/>
            <person name="Han B.P."/>
            <person name="Song L.R."/>
            <person name="Shu W.S."/>
        </authorList>
    </citation>
    <scope>NUCLEOTIDE SEQUENCE [LARGE SCALE GENOMIC DNA]</scope>
    <source>
        <strain evidence="6 7">FACHB-838</strain>
    </source>
</reference>
<dbReference type="InterPro" id="IPR053299">
    <property type="entry name" value="ASTRA_WD_repeat"/>
</dbReference>
<keyword evidence="7" id="KW-1185">Reference proteome</keyword>
<dbReference type="CDD" id="cd00200">
    <property type="entry name" value="WD40"/>
    <property type="match status" value="1"/>
</dbReference>
<feature type="coiled-coil region" evidence="4">
    <location>
        <begin position="857"/>
        <end position="893"/>
    </location>
</feature>
<dbReference type="InterPro" id="IPR020472">
    <property type="entry name" value="WD40_PAC1"/>
</dbReference>
<dbReference type="SUPFAM" id="SSF52540">
    <property type="entry name" value="P-loop containing nucleoside triphosphate hydrolases"/>
    <property type="match status" value="1"/>
</dbReference>
<gene>
    <name evidence="6" type="ORF">H6G97_35510</name>
</gene>
<evidence type="ECO:0000256" key="4">
    <source>
        <dbReference type="SAM" id="Coils"/>
    </source>
</evidence>
<keyword evidence="4" id="KW-0175">Coiled coil</keyword>
<dbReference type="Gene3D" id="2.130.10.10">
    <property type="entry name" value="YVTN repeat-like/Quinoprotein amine dehydrogenase"/>
    <property type="match status" value="1"/>
</dbReference>
<name>A0ABR8E1S7_9NOSO</name>
<comment type="caution">
    <text evidence="6">The sequence shown here is derived from an EMBL/GenBank/DDBJ whole genome shotgun (WGS) entry which is preliminary data.</text>
</comment>
<dbReference type="InterPro" id="IPR027417">
    <property type="entry name" value="P-loop_NTPase"/>
</dbReference>
<dbReference type="SMART" id="SM00320">
    <property type="entry name" value="WD40"/>
    <property type="match status" value="4"/>
</dbReference>
<feature type="domain" description="Novel STAND NTPase 1" evidence="5">
    <location>
        <begin position="497"/>
        <end position="857"/>
    </location>
</feature>
<dbReference type="InterPro" id="IPR015943">
    <property type="entry name" value="WD40/YVTN_repeat-like_dom_sf"/>
</dbReference>
<keyword evidence="2" id="KW-0677">Repeat</keyword>
<sequence>MDTQRQSDEPIDNERSLQQLAWTLLASVGKFKLIWARCNYSDLRTRLIERLSEICKIKIQVLQLKQSERTLFTAIREELQPDAQALMIVGWESLQDLPQMLTSANQVREEFRKNLSIPVVVWISEEIHHTIMEIAPDLESWGTSRSFAIAQPDLSEFIQQLADEYFDRKLNINDYSILELELEAAQKELRCNDQETEANLASVLGFVKQVNNKIADALQFYQKARVLWQQLNNVERQGKILGEIAYCYYLKAFKIKDTAHPDWQATWQYTQEYITFLNEANSQELTANSIAKFGNILRDLKEWEQLKYLAQQALEVHQANNQPIELAKDYGFLAQVALAQSHWSEAKELAQKALNILLVISGAEVTESLGVVSDRAEKPTIPYDLSLYYFILAQAEYELGSPQQAIVNLEVARDGSSPIKNLQLHLDILSYLQRLYFDKKEYLKAYNTKQQQRSVEQQFGLRAFIGAGRLQSTKVAQIGATKTETQESIAPEIAASGRLLDIERLIERLGRHDHKLIVIHGQSGVGKSSLVNAGLVPALKNKSVGIQDYLPVLMRVYTNWVEELGKLMREVLEQKGRAKNEESLELEVVSSEFQSSALIAQLRDNEQHNLRTVLIFDQFEEFFFVYTKLHQRQHFFEFLGECLNILSVKVILSLRVDYLHYLLECNRLSSMTIIGNDLLSNNILYELGNFSLDDTKSIIQRLTETTSFQLEQALIQQLVQDLAGELGEVRPIELQIVGSQLQTENIATLAEYQQRGTKEELVKRYLAEVVDDCGVENKQAADFLLYLLTDEKGTRPLKTRAELERELQVLTAELATGSTNLDLVLEILVKSGLVILLPKNPADRYQLVHDYIALLIRQQQEPKLQELMAQLEQEKQQRKLSEEQRKLGEVKLNSFLKRALFGSVVAGVVLAVLAVTAWIQGNLAQEQKKLAQEQRNLAQSSEIKALANSSEALFLSEQYFDALTQALKAGGNLKNIEASKSNNIRMETIVALREASYLQLGENQFRERNRLEGHSDYVTSVSFSPDNQIIATASGDGTVKLWDRSSKVLKTLNGHSGAVFDVSFSPDNQTIATASSDGTVKLWDKSGKVLKTLYGHSSWVYSVSFSPDNQTIATASDDKTVELWNRSGKELKILKGHSGGVTSVSFSPDNPIIFSVCNETIGW</sequence>
<dbReference type="Pfam" id="PF00400">
    <property type="entry name" value="WD40"/>
    <property type="match status" value="4"/>
</dbReference>
<accession>A0ABR8E1S7</accession>
<dbReference type="Proteomes" id="UP000623440">
    <property type="component" value="Unassembled WGS sequence"/>
</dbReference>
<dbReference type="PROSITE" id="PS50082">
    <property type="entry name" value="WD_REPEATS_2"/>
    <property type="match status" value="3"/>
</dbReference>
<evidence type="ECO:0000313" key="7">
    <source>
        <dbReference type="Proteomes" id="UP000623440"/>
    </source>
</evidence>
<dbReference type="SUPFAM" id="SSF48452">
    <property type="entry name" value="TPR-like"/>
    <property type="match status" value="1"/>
</dbReference>
<dbReference type="InterPro" id="IPR001680">
    <property type="entry name" value="WD40_rpt"/>
</dbReference>
<dbReference type="RefSeq" id="WP_190945083.1">
    <property type="nucleotide sequence ID" value="NZ_JACJSI010000169.1"/>
</dbReference>
<evidence type="ECO:0000256" key="2">
    <source>
        <dbReference type="ARBA" id="ARBA00022737"/>
    </source>
</evidence>
<dbReference type="InterPro" id="IPR011990">
    <property type="entry name" value="TPR-like_helical_dom_sf"/>
</dbReference>
<feature type="repeat" description="WD" evidence="3">
    <location>
        <begin position="1052"/>
        <end position="1084"/>
    </location>
</feature>
<evidence type="ECO:0000313" key="6">
    <source>
        <dbReference type="EMBL" id="MBD2534510.1"/>
    </source>
</evidence>
<dbReference type="PRINTS" id="PR00320">
    <property type="entry name" value="GPROTEINBRPT"/>
</dbReference>
<evidence type="ECO:0000256" key="1">
    <source>
        <dbReference type="ARBA" id="ARBA00022574"/>
    </source>
</evidence>
<proteinExistence type="predicted"/>
<evidence type="ECO:0000256" key="3">
    <source>
        <dbReference type="PROSITE-ProRule" id="PRU00221"/>
    </source>
</evidence>
<dbReference type="EMBL" id="JACJSI010000169">
    <property type="protein sequence ID" value="MBD2534510.1"/>
    <property type="molecule type" value="Genomic_DNA"/>
</dbReference>
<dbReference type="PANTHER" id="PTHR44156">
    <property type="entry name" value="SUPERNUMERARY LIMBS, ISOFORM B-RELATED"/>
    <property type="match status" value="1"/>
</dbReference>
<dbReference type="Gene3D" id="1.25.40.10">
    <property type="entry name" value="Tetratricopeptide repeat domain"/>
    <property type="match status" value="1"/>
</dbReference>
<evidence type="ECO:0000259" key="5">
    <source>
        <dbReference type="Pfam" id="PF20703"/>
    </source>
</evidence>
<dbReference type="InterPro" id="IPR049052">
    <property type="entry name" value="nSTAND1"/>
</dbReference>
<dbReference type="PROSITE" id="PS50294">
    <property type="entry name" value="WD_REPEATS_REGION"/>
    <property type="match status" value="3"/>
</dbReference>
<feature type="repeat" description="WD" evidence="3">
    <location>
        <begin position="1093"/>
        <end position="1125"/>
    </location>
</feature>
<protein>
    <submittedName>
        <fullName evidence="6">AAA family ATPase</fullName>
    </submittedName>
</protein>
<dbReference type="Gene3D" id="3.40.50.300">
    <property type="entry name" value="P-loop containing nucleotide triphosphate hydrolases"/>
    <property type="match status" value="1"/>
</dbReference>